<evidence type="ECO:0000313" key="1">
    <source>
        <dbReference type="EMBL" id="OPH36632.1"/>
    </source>
</evidence>
<name>A0A1V4GVF9_MORLA</name>
<dbReference type="Pfam" id="PF23840">
    <property type="entry name" value="Phage_tail_terminator"/>
    <property type="match status" value="1"/>
</dbReference>
<dbReference type="AlphaFoldDB" id="A0A1V4GVF9"/>
<dbReference type="InterPro" id="IPR056912">
    <property type="entry name" value="Phage_JBD30_tail_term-like"/>
</dbReference>
<reference evidence="2" key="1">
    <citation type="submission" date="2017-03" db="EMBL/GenBank/DDBJ databases">
        <title>Draft genome sequence of Moraxella equi CCUG 4950T type strain.</title>
        <authorList>
            <person name="Salva-Serra F."/>
            <person name="Engstrom-Jakobsson H."/>
            <person name="Thorell K."/>
            <person name="Jaen-Luchoro D."/>
            <person name="Gonzales-Siles L."/>
            <person name="Karlsson R."/>
            <person name="Yazdan S."/>
            <person name="Boulund F."/>
            <person name="Johnning A."/>
            <person name="Engstrand L."/>
            <person name="Kristiansson E."/>
            <person name="Moore E."/>
        </authorList>
    </citation>
    <scope>NUCLEOTIDE SEQUENCE [LARGE SCALE GENOMIC DNA]</scope>
    <source>
        <strain evidence="2">CCUG 4441</strain>
    </source>
</reference>
<accession>A0A1V4GVF9</accession>
<proteinExistence type="predicted"/>
<gene>
    <name evidence="1" type="ORF">B5J94_07040</name>
</gene>
<comment type="caution">
    <text evidence="1">The sequence shown here is derived from an EMBL/GenBank/DDBJ whole genome shotgun (WGS) entry which is preliminary data.</text>
</comment>
<dbReference type="EMBL" id="MXAN01000048">
    <property type="protein sequence ID" value="OPH36632.1"/>
    <property type="molecule type" value="Genomic_DNA"/>
</dbReference>
<evidence type="ECO:0000313" key="2">
    <source>
        <dbReference type="Proteomes" id="UP000191025"/>
    </source>
</evidence>
<dbReference type="RefSeq" id="WP_062501379.1">
    <property type="nucleotide sequence ID" value="NZ_MXAN01000048.1"/>
</dbReference>
<organism evidence="1 2">
    <name type="scientific">Moraxella lacunata</name>
    <dbReference type="NCBI Taxonomy" id="477"/>
    <lineage>
        <taxon>Bacteria</taxon>
        <taxon>Pseudomonadati</taxon>
        <taxon>Pseudomonadota</taxon>
        <taxon>Gammaproteobacteria</taxon>
        <taxon>Moraxellales</taxon>
        <taxon>Moraxellaceae</taxon>
        <taxon>Moraxella</taxon>
    </lineage>
</organism>
<sequence>MMNYFEVESHIVHHIKNNVDNLLAVDTPFDIDDMLDNSNVTPSVSVIYYGDRMGENGAKGVLTSQYQQWLVVLKLHDPNAQAGNTNSLRELANPFILQILDCMQGFDPQLKAYRQFKRADSPVGVGSSSGFGYFPFLFEIQMFI</sequence>
<protein>
    <submittedName>
        <fullName evidence="1">Uncharacterized protein</fullName>
    </submittedName>
</protein>
<dbReference type="Proteomes" id="UP000191025">
    <property type="component" value="Unassembled WGS sequence"/>
</dbReference>